<dbReference type="InterPro" id="IPR018253">
    <property type="entry name" value="DnaJ_domain_CS"/>
</dbReference>
<keyword evidence="4" id="KW-1185">Reference proteome</keyword>
<organism evidence="3 4">
    <name type="scientific">Azospirillum himalayense</name>
    <dbReference type="NCBI Taxonomy" id="654847"/>
    <lineage>
        <taxon>Bacteria</taxon>
        <taxon>Pseudomonadati</taxon>
        <taxon>Pseudomonadota</taxon>
        <taxon>Alphaproteobacteria</taxon>
        <taxon>Rhodospirillales</taxon>
        <taxon>Azospirillaceae</taxon>
        <taxon>Azospirillum</taxon>
    </lineage>
</organism>
<dbReference type="InterPro" id="IPR002939">
    <property type="entry name" value="DnaJ_C"/>
</dbReference>
<dbReference type="PRINTS" id="PR00625">
    <property type="entry name" value="JDOMAIN"/>
</dbReference>
<name>A0ABW0GDT5_9PROT</name>
<feature type="domain" description="J" evidence="2">
    <location>
        <begin position="5"/>
        <end position="70"/>
    </location>
</feature>
<dbReference type="InterPro" id="IPR001623">
    <property type="entry name" value="DnaJ_domain"/>
</dbReference>
<dbReference type="Proteomes" id="UP001596166">
    <property type="component" value="Unassembled WGS sequence"/>
</dbReference>
<dbReference type="PROSITE" id="PS00636">
    <property type="entry name" value="DNAJ_1"/>
    <property type="match status" value="1"/>
</dbReference>
<dbReference type="InterPro" id="IPR036869">
    <property type="entry name" value="J_dom_sf"/>
</dbReference>
<dbReference type="InterPro" id="IPR008971">
    <property type="entry name" value="HSP40/DnaJ_pept-bd"/>
</dbReference>
<comment type="caution">
    <text evidence="3">The sequence shown here is derived from an EMBL/GenBank/DDBJ whole genome shotgun (WGS) entry which is preliminary data.</text>
</comment>
<dbReference type="Gene3D" id="2.60.260.20">
    <property type="entry name" value="Urease metallochaperone UreE, N-terminal domain"/>
    <property type="match status" value="2"/>
</dbReference>
<gene>
    <name evidence="3" type="ORF">ACFPMG_22225</name>
</gene>
<dbReference type="EMBL" id="JBHSLC010000049">
    <property type="protein sequence ID" value="MFC5357728.1"/>
    <property type="molecule type" value="Genomic_DNA"/>
</dbReference>
<protein>
    <submittedName>
        <fullName evidence="3">DnaJ C-terminal domain-containing protein</fullName>
    </submittedName>
</protein>
<evidence type="ECO:0000313" key="3">
    <source>
        <dbReference type="EMBL" id="MFC5357728.1"/>
    </source>
</evidence>
<dbReference type="PANTHER" id="PTHR43096:SF52">
    <property type="entry name" value="DNAJ HOMOLOG 1, MITOCHONDRIAL-RELATED"/>
    <property type="match status" value="1"/>
</dbReference>
<dbReference type="Gene3D" id="1.10.287.110">
    <property type="entry name" value="DnaJ domain"/>
    <property type="match status" value="1"/>
</dbReference>
<dbReference type="PROSITE" id="PS50076">
    <property type="entry name" value="DNAJ_2"/>
    <property type="match status" value="1"/>
</dbReference>
<dbReference type="CDD" id="cd10747">
    <property type="entry name" value="DnaJ_C"/>
    <property type="match status" value="1"/>
</dbReference>
<proteinExistence type="predicted"/>
<evidence type="ECO:0000259" key="2">
    <source>
        <dbReference type="PROSITE" id="PS50076"/>
    </source>
</evidence>
<evidence type="ECO:0000256" key="1">
    <source>
        <dbReference type="ARBA" id="ARBA00023186"/>
    </source>
</evidence>
<evidence type="ECO:0000313" key="4">
    <source>
        <dbReference type="Proteomes" id="UP001596166"/>
    </source>
</evidence>
<dbReference type="PANTHER" id="PTHR43096">
    <property type="entry name" value="DNAJ HOMOLOG 1, MITOCHONDRIAL-RELATED"/>
    <property type="match status" value="1"/>
</dbReference>
<dbReference type="Pfam" id="PF01556">
    <property type="entry name" value="DnaJ_C"/>
    <property type="match status" value="1"/>
</dbReference>
<dbReference type="CDD" id="cd06257">
    <property type="entry name" value="DnaJ"/>
    <property type="match status" value="1"/>
</dbReference>
<dbReference type="Pfam" id="PF00226">
    <property type="entry name" value="DnaJ"/>
    <property type="match status" value="1"/>
</dbReference>
<reference evidence="4" key="1">
    <citation type="journal article" date="2019" name="Int. J. Syst. Evol. Microbiol.">
        <title>The Global Catalogue of Microorganisms (GCM) 10K type strain sequencing project: providing services to taxonomists for standard genome sequencing and annotation.</title>
        <authorList>
            <consortium name="The Broad Institute Genomics Platform"/>
            <consortium name="The Broad Institute Genome Sequencing Center for Infectious Disease"/>
            <person name="Wu L."/>
            <person name="Ma J."/>
        </authorList>
    </citation>
    <scope>NUCLEOTIDE SEQUENCE [LARGE SCALE GENOMIC DNA]</scope>
    <source>
        <strain evidence="4">CCUG 58760</strain>
    </source>
</reference>
<keyword evidence="1" id="KW-0143">Chaperone</keyword>
<accession>A0ABW0GDT5</accession>
<dbReference type="SUPFAM" id="SSF49493">
    <property type="entry name" value="HSP40/DnaJ peptide-binding domain"/>
    <property type="match status" value="2"/>
</dbReference>
<dbReference type="SUPFAM" id="SSF46565">
    <property type="entry name" value="Chaperone J-domain"/>
    <property type="match status" value="1"/>
</dbReference>
<sequence>MVVEDPYEVLGVKRDANDDGVRRAYRKLAKKFHPDLNPGNSQAEERFKAVSSAYELLSDPDKRGRYDRGEIDASGAERRPDYSYYRDFAEGRNGGKYYGGDEEQTDDFSDLFANLFGDRFRTRASDGGAGPEIRLRGADRRYVLTVDFLDAINGTTQRLQLPDGKTLDVAIPPGIEDGKVLRLKGQGDPGLGGGPPGDALIEVRVTPHPFFKRVGNDLHIEVPVTLSEAVLGGSITAPTRTGPVTVTVPAGSDTGRVLRLRGKGVPAERGGRPAGDQYVMLKVEVGPGADDAELKAFLRNWAPRHPFDPRRKLGMTP</sequence>
<dbReference type="SMART" id="SM00271">
    <property type="entry name" value="DnaJ"/>
    <property type="match status" value="1"/>
</dbReference>